<reference evidence="2" key="1">
    <citation type="journal article" date="2016" name="Nature">
        <title>Genome evolution in the allotetraploid frog Xenopus laevis.</title>
        <authorList>
            <person name="Session A.M."/>
            <person name="Uno Y."/>
            <person name="Kwon T."/>
            <person name="Chapman J.A."/>
            <person name="Toyoda A."/>
            <person name="Takahashi S."/>
            <person name="Fukui A."/>
            <person name="Hikosaka A."/>
            <person name="Suzuki A."/>
            <person name="Kondo M."/>
            <person name="van Heeringen S.J."/>
            <person name="Quigley I."/>
            <person name="Heinz S."/>
            <person name="Ogino H."/>
            <person name="Ochi H."/>
            <person name="Hellsten U."/>
            <person name="Lyons J.B."/>
            <person name="Simakov O."/>
            <person name="Putnam N."/>
            <person name="Stites J."/>
            <person name="Kuroki Y."/>
            <person name="Tanaka T."/>
            <person name="Michiue T."/>
            <person name="Watanabe M."/>
            <person name="Bogdanovic O."/>
            <person name="Lister R."/>
            <person name="Georgiou G."/>
            <person name="Paranjpe S.S."/>
            <person name="van Kruijsbergen I."/>
            <person name="Shu S."/>
            <person name="Carlson J."/>
            <person name="Kinoshita T."/>
            <person name="Ohta Y."/>
            <person name="Mawaribuchi S."/>
            <person name="Jenkins J."/>
            <person name="Grimwood J."/>
            <person name="Schmutz J."/>
            <person name="Mitros T."/>
            <person name="Mozaffari S.V."/>
            <person name="Suzuki Y."/>
            <person name="Haramoto Y."/>
            <person name="Yamamoto T.S."/>
            <person name="Takagi C."/>
            <person name="Heald R."/>
            <person name="Miller K."/>
            <person name="Haudenschild C."/>
            <person name="Kitzman J."/>
            <person name="Nakayama T."/>
            <person name="Izutsu Y."/>
            <person name="Robert J."/>
            <person name="Fortriede J."/>
            <person name="Burns K."/>
            <person name="Lotay V."/>
            <person name="Karimi K."/>
            <person name="Yasuoka Y."/>
            <person name="Dichmann D.S."/>
            <person name="Flajnik M.F."/>
            <person name="Houston D.W."/>
            <person name="Shendure J."/>
            <person name="DuPasquier L."/>
            <person name="Vize P.D."/>
            <person name="Zorn A.M."/>
            <person name="Ito M."/>
            <person name="Marcotte E.M."/>
            <person name="Wallingford J.B."/>
            <person name="Ito Y."/>
            <person name="Asashima M."/>
            <person name="Ueno N."/>
            <person name="Matsuda Y."/>
            <person name="Veenstra G.J."/>
            <person name="Fujiyama A."/>
            <person name="Harland R.M."/>
            <person name="Taira M."/>
            <person name="Rokhsar D.S."/>
        </authorList>
    </citation>
    <scope>NUCLEOTIDE SEQUENCE [LARGE SCALE GENOMIC DNA]</scope>
    <source>
        <strain evidence="2">J</strain>
    </source>
</reference>
<sequence length="80" mass="9541">MCSSCMPNTEPREHKITYLCVKFSACFMFKTPITQYKCNTNCMFNDPRMYQFRFSATFIFNSPRMYINIRRSKNVSATHI</sequence>
<dbReference type="EMBL" id="CM004476">
    <property type="protein sequence ID" value="OCT76126.1"/>
    <property type="molecule type" value="Genomic_DNA"/>
</dbReference>
<dbReference type="Proteomes" id="UP000694892">
    <property type="component" value="Chromosome 6L"/>
</dbReference>
<evidence type="ECO:0000313" key="2">
    <source>
        <dbReference type="Proteomes" id="UP000694892"/>
    </source>
</evidence>
<proteinExistence type="predicted"/>
<accession>A0A974HFX6</accession>
<protein>
    <submittedName>
        <fullName evidence="1">Uncharacterized protein</fullName>
    </submittedName>
</protein>
<evidence type="ECO:0000313" key="1">
    <source>
        <dbReference type="EMBL" id="OCT76126.1"/>
    </source>
</evidence>
<gene>
    <name evidence="1" type="ORF">XELAEV_18031315mg</name>
</gene>
<name>A0A974HFX6_XENLA</name>
<organism evidence="1 2">
    <name type="scientific">Xenopus laevis</name>
    <name type="common">African clawed frog</name>
    <dbReference type="NCBI Taxonomy" id="8355"/>
    <lineage>
        <taxon>Eukaryota</taxon>
        <taxon>Metazoa</taxon>
        <taxon>Chordata</taxon>
        <taxon>Craniata</taxon>
        <taxon>Vertebrata</taxon>
        <taxon>Euteleostomi</taxon>
        <taxon>Amphibia</taxon>
        <taxon>Batrachia</taxon>
        <taxon>Anura</taxon>
        <taxon>Pipoidea</taxon>
        <taxon>Pipidae</taxon>
        <taxon>Xenopodinae</taxon>
        <taxon>Xenopus</taxon>
        <taxon>Xenopus</taxon>
    </lineage>
</organism>
<dbReference type="AlphaFoldDB" id="A0A974HFX6"/>